<evidence type="ECO:0000256" key="6">
    <source>
        <dbReference type="ARBA" id="ARBA00032162"/>
    </source>
</evidence>
<evidence type="ECO:0000256" key="2">
    <source>
        <dbReference type="ARBA" id="ARBA00001946"/>
    </source>
</evidence>
<evidence type="ECO:0000256" key="5">
    <source>
        <dbReference type="ARBA" id="ARBA00022801"/>
    </source>
</evidence>
<dbReference type="STRING" id="1238182.C882_3385"/>
<dbReference type="InterPro" id="IPR015797">
    <property type="entry name" value="NUDIX_hydrolase-like_dom_sf"/>
</dbReference>
<evidence type="ECO:0000256" key="3">
    <source>
        <dbReference type="ARBA" id="ARBA00007275"/>
    </source>
</evidence>
<dbReference type="InterPro" id="IPR000086">
    <property type="entry name" value="NUDIX_hydrolase_dom"/>
</dbReference>
<name>K9GIU4_9PROT</name>
<sequence>MTLVARTITAGEGDAPRTFHSLKQADYVSVLAVTADGRVPVVRQYRPTAEGKTLELPAGLLEADETPELCAHRELAEECGLALPEGGGFTLLPVMRPDTGRLENRLWSYFATGVTPVQGWQPEPGMECLLLDPSELSDAIARGAFNHALHIAVIGQAMLSGLFSPLVTVPRGSMNDSA</sequence>
<proteinExistence type="inferred from homology"/>
<dbReference type="CDD" id="cd03424">
    <property type="entry name" value="NUDIX_ADPRase_Nudt5_UGPPase_Nudt14"/>
    <property type="match status" value="1"/>
</dbReference>
<comment type="caution">
    <text evidence="9">The sequence shown here is derived from an EMBL/GenBank/DDBJ whole genome shotgun (WGS) entry which is preliminary data.</text>
</comment>
<dbReference type="PROSITE" id="PS00893">
    <property type="entry name" value="NUDIX_BOX"/>
    <property type="match status" value="1"/>
</dbReference>
<keyword evidence="10" id="KW-1185">Reference proteome</keyword>
<dbReference type="InterPro" id="IPR020084">
    <property type="entry name" value="NUDIX_hydrolase_CS"/>
</dbReference>
<dbReference type="Proteomes" id="UP000009881">
    <property type="component" value="Unassembled WGS sequence"/>
</dbReference>
<reference evidence="9 10" key="1">
    <citation type="journal article" date="2013" name="Genome Announc.">
        <title>Draft Genome Sequence of an Alphaproteobacterium, Caenispirillum salinarum AK4(T), Isolated from a Solar Saltern.</title>
        <authorList>
            <person name="Khatri I."/>
            <person name="Singh A."/>
            <person name="Korpole S."/>
            <person name="Pinnaka A.K."/>
            <person name="Subramanian S."/>
        </authorList>
    </citation>
    <scope>NUCLEOTIDE SEQUENCE [LARGE SCALE GENOMIC DNA]</scope>
    <source>
        <strain evidence="9 10">AK4</strain>
    </source>
</reference>
<dbReference type="PROSITE" id="PS51462">
    <property type="entry name" value="NUDIX"/>
    <property type="match status" value="1"/>
</dbReference>
<comment type="similarity">
    <text evidence="3">Belongs to the Nudix hydrolase family. NudK subfamily.</text>
</comment>
<dbReference type="PANTHER" id="PTHR11839">
    <property type="entry name" value="UDP/ADP-SUGAR PYROPHOSPHATASE"/>
    <property type="match status" value="1"/>
</dbReference>
<evidence type="ECO:0000313" key="10">
    <source>
        <dbReference type="Proteomes" id="UP000009881"/>
    </source>
</evidence>
<dbReference type="Pfam" id="PF00293">
    <property type="entry name" value="NUDIX"/>
    <property type="match status" value="1"/>
</dbReference>
<feature type="domain" description="Nudix hydrolase" evidence="8">
    <location>
        <begin position="22"/>
        <end position="153"/>
    </location>
</feature>
<dbReference type="AlphaFoldDB" id="K9GIU4"/>
<evidence type="ECO:0000256" key="4">
    <source>
        <dbReference type="ARBA" id="ARBA00016377"/>
    </source>
</evidence>
<evidence type="ECO:0000313" key="9">
    <source>
        <dbReference type="EMBL" id="EKV25900.1"/>
    </source>
</evidence>
<keyword evidence="5 9" id="KW-0378">Hydrolase</keyword>
<dbReference type="eggNOG" id="COG0494">
    <property type="taxonomic scope" value="Bacteria"/>
</dbReference>
<dbReference type="GO" id="GO:0006753">
    <property type="term" value="P:nucleoside phosphate metabolic process"/>
    <property type="evidence" value="ECO:0007669"/>
    <property type="project" value="TreeGrafter"/>
</dbReference>
<dbReference type="SUPFAM" id="SSF55811">
    <property type="entry name" value="Nudix"/>
    <property type="match status" value="1"/>
</dbReference>
<dbReference type="PANTHER" id="PTHR11839:SF18">
    <property type="entry name" value="NUDIX HYDROLASE DOMAIN-CONTAINING PROTEIN"/>
    <property type="match status" value="1"/>
</dbReference>
<dbReference type="Gene3D" id="3.90.79.10">
    <property type="entry name" value="Nucleoside Triphosphate Pyrophosphohydrolase"/>
    <property type="match status" value="1"/>
</dbReference>
<comment type="cofactor">
    <cofactor evidence="2">
        <name>Mg(2+)</name>
        <dbReference type="ChEBI" id="CHEBI:18420"/>
    </cofactor>
</comment>
<evidence type="ECO:0000259" key="8">
    <source>
        <dbReference type="PROSITE" id="PS51462"/>
    </source>
</evidence>
<evidence type="ECO:0000256" key="7">
    <source>
        <dbReference type="ARBA" id="ARBA00032272"/>
    </source>
</evidence>
<comment type="catalytic activity">
    <reaction evidence="1">
        <text>GDP-alpha-D-mannose + H2O = alpha-D-mannose 1-phosphate + GMP + 2 H(+)</text>
        <dbReference type="Rhea" id="RHEA:27978"/>
        <dbReference type="ChEBI" id="CHEBI:15377"/>
        <dbReference type="ChEBI" id="CHEBI:15378"/>
        <dbReference type="ChEBI" id="CHEBI:57527"/>
        <dbReference type="ChEBI" id="CHEBI:58115"/>
        <dbReference type="ChEBI" id="CHEBI:58409"/>
    </reaction>
</comment>
<protein>
    <recommendedName>
        <fullName evidence="4">GDP-mannose pyrophosphatase</fullName>
    </recommendedName>
    <alternativeName>
        <fullName evidence="6">GDP-mannose hydrolase</fullName>
    </alternativeName>
    <alternativeName>
        <fullName evidence="7">GDPMK</fullName>
    </alternativeName>
</protein>
<evidence type="ECO:0000256" key="1">
    <source>
        <dbReference type="ARBA" id="ARBA00000847"/>
    </source>
</evidence>
<organism evidence="9 10">
    <name type="scientific">Caenispirillum salinarum AK4</name>
    <dbReference type="NCBI Taxonomy" id="1238182"/>
    <lineage>
        <taxon>Bacteria</taxon>
        <taxon>Pseudomonadati</taxon>
        <taxon>Pseudomonadota</taxon>
        <taxon>Alphaproteobacteria</taxon>
        <taxon>Rhodospirillales</taxon>
        <taxon>Novispirillaceae</taxon>
        <taxon>Caenispirillum</taxon>
    </lineage>
</organism>
<dbReference type="GO" id="GO:0019693">
    <property type="term" value="P:ribose phosphate metabolic process"/>
    <property type="evidence" value="ECO:0007669"/>
    <property type="project" value="TreeGrafter"/>
</dbReference>
<dbReference type="GO" id="GO:0016787">
    <property type="term" value="F:hydrolase activity"/>
    <property type="evidence" value="ECO:0007669"/>
    <property type="project" value="UniProtKB-KW"/>
</dbReference>
<dbReference type="EMBL" id="ANHY01000049">
    <property type="protein sequence ID" value="EKV25900.1"/>
    <property type="molecule type" value="Genomic_DNA"/>
</dbReference>
<accession>K9GIU4</accession>
<gene>
    <name evidence="9" type="ORF">C882_3385</name>
</gene>